<organism evidence="1 2">
    <name type="scientific">Gigaspora margarita</name>
    <dbReference type="NCBI Taxonomy" id="4874"/>
    <lineage>
        <taxon>Eukaryota</taxon>
        <taxon>Fungi</taxon>
        <taxon>Fungi incertae sedis</taxon>
        <taxon>Mucoromycota</taxon>
        <taxon>Glomeromycotina</taxon>
        <taxon>Glomeromycetes</taxon>
        <taxon>Diversisporales</taxon>
        <taxon>Gigasporaceae</taxon>
        <taxon>Gigaspora</taxon>
    </lineage>
</organism>
<reference evidence="1 2" key="1">
    <citation type="journal article" date="2019" name="Environ. Microbiol.">
        <title>At the nexus of three kingdoms: the genome of the mycorrhizal fungus Gigaspora margarita provides insights into plant, endobacterial and fungal interactions.</title>
        <authorList>
            <person name="Venice F."/>
            <person name="Ghignone S."/>
            <person name="Salvioli di Fossalunga A."/>
            <person name="Amselem J."/>
            <person name="Novero M."/>
            <person name="Xianan X."/>
            <person name="Sedzielewska Toro K."/>
            <person name="Morin E."/>
            <person name="Lipzen A."/>
            <person name="Grigoriev I.V."/>
            <person name="Henrissat B."/>
            <person name="Martin F.M."/>
            <person name="Bonfante P."/>
        </authorList>
    </citation>
    <scope>NUCLEOTIDE SEQUENCE [LARGE SCALE GENOMIC DNA]</scope>
    <source>
        <strain evidence="1 2">BEG34</strain>
    </source>
</reference>
<evidence type="ECO:0000313" key="1">
    <source>
        <dbReference type="EMBL" id="KAF0499955.1"/>
    </source>
</evidence>
<dbReference type="Proteomes" id="UP000439903">
    <property type="component" value="Unassembled WGS sequence"/>
</dbReference>
<dbReference type="AlphaFoldDB" id="A0A8H4AIK9"/>
<accession>A0A8H4AIK9</accession>
<gene>
    <name evidence="1" type="ORF">F8M41_020361</name>
</gene>
<comment type="caution">
    <text evidence="1">The sequence shown here is derived from an EMBL/GenBank/DDBJ whole genome shotgun (WGS) entry which is preliminary data.</text>
</comment>
<protein>
    <submittedName>
        <fullName evidence="1">Uncharacterized protein</fullName>
    </submittedName>
</protein>
<evidence type="ECO:0000313" key="2">
    <source>
        <dbReference type="Proteomes" id="UP000439903"/>
    </source>
</evidence>
<keyword evidence="2" id="KW-1185">Reference proteome</keyword>
<name>A0A8H4AIK9_GIGMA</name>
<dbReference type="EMBL" id="WTPW01000558">
    <property type="protein sequence ID" value="KAF0499955.1"/>
    <property type="molecule type" value="Genomic_DNA"/>
</dbReference>
<proteinExistence type="predicted"/>
<sequence>MNKSTDFYENLSSLANKNCLGTAGLAIPDPNLKAASSSLAKSSYLAKITIKGQTQTTETSFEISKNLQEILEEAINDVNKYPEKLNLAEVKIYRQKIVTQLEYFKDFDKKALKFEDFDDMINLAYDILFKSANLKSTCQSEMNSLVSEIDKYLPEWINSCTEITNKFNQFYEDLNDFITSNNIGDNLLTFKIQEELLTKIDEIKTDLHKSDKWNKIYLNKEKTRSNFLLIIGLKSVYDLTTELEYARSGFKLLDPLFIKEISDFWKELIHELRSSEELVKIFKENELYVKESCFDFIVENLVKIGFCLFKFFRNIVVKKVAKK</sequence>
<dbReference type="OrthoDB" id="2421199at2759"/>